<dbReference type="AlphaFoldDB" id="E5AQB0"/>
<gene>
    <name evidence="2" type="ordered locus">RBRH_04203</name>
</gene>
<name>E5AQB0_MYCRK</name>
<evidence type="ECO:0000313" key="3">
    <source>
        <dbReference type="Proteomes" id="UP000007437"/>
    </source>
</evidence>
<reference evidence="2 3" key="1">
    <citation type="journal article" date="2011" name="J. Bacteriol.">
        <title>Complete genome sequence of Burkholderia rhizoxinica, an endosymbiont of Rhizopus microsporus.</title>
        <authorList>
            <person name="Lackner G."/>
            <person name="Moebius N."/>
            <person name="Partida-Martinez L."/>
            <person name="Hertweck C."/>
        </authorList>
    </citation>
    <scope>NUCLEOTIDE SEQUENCE [LARGE SCALE GENOMIC DNA]</scope>
    <source>
        <strain evidence="3">DSM 19002 / CIP 109453 / HKI 454</strain>
    </source>
</reference>
<dbReference type="KEGG" id="brh:RBRH_04203"/>
<evidence type="ECO:0000256" key="1">
    <source>
        <dbReference type="SAM" id="MobiDB-lite"/>
    </source>
</evidence>
<dbReference type="STRING" id="882378.RBRH_04203"/>
<dbReference type="EMBL" id="FR687359">
    <property type="protein sequence ID" value="CBW74792.1"/>
    <property type="molecule type" value="Genomic_DNA"/>
</dbReference>
<feature type="region of interest" description="Disordered" evidence="1">
    <location>
        <begin position="1"/>
        <end position="60"/>
    </location>
</feature>
<dbReference type="HOGENOM" id="CLU_2380718_0_0_4"/>
<organism evidence="2 3">
    <name type="scientific">Mycetohabitans rhizoxinica (strain DSM 19002 / CIP 109453 / HKI 454)</name>
    <name type="common">Paraburkholderia rhizoxinica</name>
    <dbReference type="NCBI Taxonomy" id="882378"/>
    <lineage>
        <taxon>Bacteria</taxon>
        <taxon>Pseudomonadati</taxon>
        <taxon>Pseudomonadota</taxon>
        <taxon>Betaproteobacteria</taxon>
        <taxon>Burkholderiales</taxon>
        <taxon>Burkholderiaceae</taxon>
        <taxon>Mycetohabitans</taxon>
    </lineage>
</organism>
<dbReference type="Proteomes" id="UP000007437">
    <property type="component" value="Chromosome"/>
</dbReference>
<proteinExistence type="predicted"/>
<protein>
    <submittedName>
        <fullName evidence="2">Uncharacterized protein</fullName>
    </submittedName>
</protein>
<sequence>MMTTANQRESRILRDLGSSPTNPLPSDLPSNDAQRDISLPPATSGVHPPPSLPNGAVDGAQPIETAEAVNRRILVRCGDVRRRCRSQLSETISH</sequence>
<accession>E5AQB0</accession>
<evidence type="ECO:0000313" key="2">
    <source>
        <dbReference type="EMBL" id="CBW74792.1"/>
    </source>
</evidence>